<comment type="cofactor">
    <cofactor evidence="2">
        <name>Mg(2+)</name>
        <dbReference type="ChEBI" id="CHEBI:18420"/>
    </cofactor>
</comment>
<organism evidence="10 11">
    <name type="scientific">Rossellomorea vietnamensis</name>
    <dbReference type="NCBI Taxonomy" id="218284"/>
    <lineage>
        <taxon>Bacteria</taxon>
        <taxon>Bacillati</taxon>
        <taxon>Bacillota</taxon>
        <taxon>Bacilli</taxon>
        <taxon>Bacillales</taxon>
        <taxon>Bacillaceae</taxon>
        <taxon>Rossellomorea</taxon>
    </lineage>
</organism>
<gene>
    <name evidence="10" type="ORF">AM506_08500</name>
</gene>
<dbReference type="GO" id="GO:0008237">
    <property type="term" value="F:metallopeptidase activity"/>
    <property type="evidence" value="ECO:0007669"/>
    <property type="project" value="UniProtKB-KW"/>
</dbReference>
<dbReference type="Pfam" id="PF02073">
    <property type="entry name" value="Peptidase_M29"/>
    <property type="match status" value="1"/>
</dbReference>
<proteinExistence type="inferred from homology"/>
<keyword evidence="8" id="KW-0378">Hydrolase</keyword>
<dbReference type="EMBL" id="LIXZ01000005">
    <property type="protein sequence ID" value="KPL60093.1"/>
    <property type="molecule type" value="Genomic_DNA"/>
</dbReference>
<dbReference type="InterPro" id="IPR000787">
    <property type="entry name" value="Peptidase_M29"/>
</dbReference>
<dbReference type="GO" id="GO:0006508">
    <property type="term" value="P:proteolysis"/>
    <property type="evidence" value="ECO:0007669"/>
    <property type="project" value="UniProtKB-KW"/>
</dbReference>
<evidence type="ECO:0000313" key="11">
    <source>
        <dbReference type="Proteomes" id="UP000050398"/>
    </source>
</evidence>
<dbReference type="InterPro" id="IPR052170">
    <property type="entry name" value="M29_Exopeptidase"/>
</dbReference>
<name>A0A0P6WFS5_9BACI</name>
<evidence type="ECO:0000256" key="3">
    <source>
        <dbReference type="ARBA" id="ARBA00001947"/>
    </source>
</evidence>
<protein>
    <submittedName>
        <fullName evidence="10">Peptidase M29</fullName>
    </submittedName>
</protein>
<dbReference type="Proteomes" id="UP000050398">
    <property type="component" value="Unassembled WGS sequence"/>
</dbReference>
<dbReference type="GO" id="GO:0004177">
    <property type="term" value="F:aminopeptidase activity"/>
    <property type="evidence" value="ECO:0007669"/>
    <property type="project" value="UniProtKB-KW"/>
</dbReference>
<evidence type="ECO:0000313" key="10">
    <source>
        <dbReference type="EMBL" id="KPL60093.1"/>
    </source>
</evidence>
<sequence length="413" mass="46215">MTIHKQFQEKVKQYAELAVKVGVNIQEDQPLWISAPLGTEDFVRIVVKEAYLAGARIVHVQWYDEEMLRMHYEMAPDDVFYEYPSWLAAAHEWVVDVKGAFLQIEANDPDLLKGIDPERILNYEKASGDALDRFYEAIEKDEISWSIVAIPSQSWADKVFHELPTSERVASLWERIFTSVRIDQPDPVSAWKSHIQTLTDKANQLNSLNLESLHYSATGTDLSIELHEDHLWLTGASKTPQGTNFIANMPTEEVYTVPIKTGVNGTVRSTKPLAYKGNVIDGFTLTFVNGEIKDVSAAEGEEILKKLIETDEGAAYLGEVALVPHHSPLSDSGVLFFNTLFDENASNHLAIGSSYPTCIKDGNILSDEEREEKGLNESVVHEDFMIGSAAMNIDGVCRDGKKIAIFRNGNWAI</sequence>
<keyword evidence="7" id="KW-0479">Metal-binding</keyword>
<comment type="cofactor">
    <cofactor evidence="1">
        <name>Co(2+)</name>
        <dbReference type="ChEBI" id="CHEBI:48828"/>
    </cofactor>
</comment>
<dbReference type="PATRIC" id="fig|218284.4.peg.3327"/>
<reference evidence="10 11" key="1">
    <citation type="submission" date="2015-08" db="EMBL/GenBank/DDBJ databases">
        <title>Draft Genome Sequence of Bacillus vietnamensis UCD-SED5.</title>
        <authorList>
            <person name="Lee R.D."/>
            <person name="Jospin G."/>
            <person name="Lang J.M."/>
            <person name="Coil D.A."/>
            <person name="Eisen J.A."/>
        </authorList>
    </citation>
    <scope>NUCLEOTIDE SEQUENCE [LARGE SCALE GENOMIC DNA]</scope>
    <source>
        <strain evidence="10 11">UCD-SED5</strain>
    </source>
</reference>
<dbReference type="RefSeq" id="WP_060672062.1">
    <property type="nucleotide sequence ID" value="NZ_LIXZ01000005.1"/>
</dbReference>
<accession>A0A0P6WFS5</accession>
<evidence type="ECO:0000256" key="4">
    <source>
        <dbReference type="ARBA" id="ARBA00008236"/>
    </source>
</evidence>
<dbReference type="AlphaFoldDB" id="A0A0P6WFS5"/>
<comment type="caution">
    <text evidence="10">The sequence shown here is derived from an EMBL/GenBank/DDBJ whole genome shotgun (WGS) entry which is preliminary data.</text>
</comment>
<dbReference type="eggNOG" id="COG2309">
    <property type="taxonomic scope" value="Bacteria"/>
</dbReference>
<dbReference type="InterPro" id="IPR035097">
    <property type="entry name" value="M29_N-terminal"/>
</dbReference>
<comment type="similarity">
    <text evidence="4">Belongs to the peptidase M29 family.</text>
</comment>
<dbReference type="PANTHER" id="PTHR34448">
    <property type="entry name" value="AMINOPEPTIDASE"/>
    <property type="match status" value="1"/>
</dbReference>
<keyword evidence="6" id="KW-0645">Protease</keyword>
<evidence type="ECO:0000256" key="5">
    <source>
        <dbReference type="ARBA" id="ARBA00022438"/>
    </source>
</evidence>
<evidence type="ECO:0000256" key="9">
    <source>
        <dbReference type="ARBA" id="ARBA00023049"/>
    </source>
</evidence>
<dbReference type="OrthoDB" id="9803993at2"/>
<comment type="cofactor">
    <cofactor evidence="3">
        <name>Zn(2+)</name>
        <dbReference type="ChEBI" id="CHEBI:29105"/>
    </cofactor>
</comment>
<keyword evidence="9" id="KW-0482">Metalloprotease</keyword>
<dbReference type="PRINTS" id="PR00919">
    <property type="entry name" value="THERMOPTASE"/>
</dbReference>
<dbReference type="Gene3D" id="3.40.1830.10">
    <property type="entry name" value="Thermophilic metalloprotease (M29)"/>
    <property type="match status" value="1"/>
</dbReference>
<evidence type="ECO:0000256" key="7">
    <source>
        <dbReference type="ARBA" id="ARBA00022723"/>
    </source>
</evidence>
<evidence type="ECO:0000256" key="2">
    <source>
        <dbReference type="ARBA" id="ARBA00001946"/>
    </source>
</evidence>
<keyword evidence="5" id="KW-0031">Aminopeptidase</keyword>
<dbReference type="PANTHER" id="PTHR34448:SF3">
    <property type="entry name" value="AMINOPEPTIDASE AMPS"/>
    <property type="match status" value="1"/>
</dbReference>
<dbReference type="SUPFAM" id="SSF144052">
    <property type="entry name" value="Thermophilic metalloprotease-like"/>
    <property type="match status" value="1"/>
</dbReference>
<evidence type="ECO:0000256" key="1">
    <source>
        <dbReference type="ARBA" id="ARBA00001941"/>
    </source>
</evidence>
<evidence type="ECO:0000256" key="8">
    <source>
        <dbReference type="ARBA" id="ARBA00022801"/>
    </source>
</evidence>
<evidence type="ECO:0000256" key="6">
    <source>
        <dbReference type="ARBA" id="ARBA00022670"/>
    </source>
</evidence>
<dbReference type="GO" id="GO:0046872">
    <property type="term" value="F:metal ion binding"/>
    <property type="evidence" value="ECO:0007669"/>
    <property type="project" value="UniProtKB-KW"/>
</dbReference>